<dbReference type="EMBL" id="JBHUIW010000015">
    <property type="protein sequence ID" value="MFD2183191.1"/>
    <property type="molecule type" value="Genomic_DNA"/>
</dbReference>
<dbReference type="InterPro" id="IPR058647">
    <property type="entry name" value="BSH_CzcB-like"/>
</dbReference>
<evidence type="ECO:0000259" key="3">
    <source>
        <dbReference type="Pfam" id="PF25954"/>
    </source>
</evidence>
<dbReference type="Proteomes" id="UP001597314">
    <property type="component" value="Unassembled WGS sequence"/>
</dbReference>
<evidence type="ECO:0000256" key="2">
    <source>
        <dbReference type="ARBA" id="ARBA00022448"/>
    </source>
</evidence>
<dbReference type="NCBIfam" id="TIGR01730">
    <property type="entry name" value="RND_mfp"/>
    <property type="match status" value="1"/>
</dbReference>
<evidence type="ECO:0000313" key="7">
    <source>
        <dbReference type="Proteomes" id="UP001597314"/>
    </source>
</evidence>
<feature type="domain" description="CusB-like beta-barrel" evidence="3">
    <location>
        <begin position="267"/>
        <end position="340"/>
    </location>
</feature>
<sequence length="414" mass="43656">MAGRFGWRGRIVAIGALLVVAAGAGATWTLAGRGKLPGATAATAAADAPHAKPQRSGFYRLKDSEWSTVAVEPVAEHAFRCQHITEGKIQIDEDHATPVVSPYAGRVNRILVKAGDTIVRGQTLFVVEATDMVQAQNDFVAAVTGLAKARAAADFARITDKRSRDLFDAKAVPLKEVQQAQAALAAATSDLASAETAFDVARDRLRRLGAAEATVADLAAGGRIDPDMPIPAPLAGTVVQRKIGPGQYVGASGEPVLVVADLSKVRLVAHVRETEAASIRVGQPLTFTVPAWPDRRFHGVVDYVASEIDAGSRRLTVRATVDNTDGDLKPEMLASVTIDTNGTVLAAGVPREALVVEGNVAKVWVVRDDKGIELRRVGTGMTDRRIVEIVDGLKPGERIVAGGSLLIDRIASGR</sequence>
<comment type="similarity">
    <text evidence="1">Belongs to the membrane fusion protein (MFP) (TC 8.A.1) family.</text>
</comment>
<feature type="domain" description="CzcB-like barrel-sandwich hybrid" evidence="4">
    <location>
        <begin position="98"/>
        <end position="261"/>
    </location>
</feature>
<dbReference type="PANTHER" id="PTHR30097">
    <property type="entry name" value="CATION EFFLUX SYSTEM PROTEIN CUSB"/>
    <property type="match status" value="1"/>
</dbReference>
<dbReference type="Pfam" id="PF25973">
    <property type="entry name" value="BSH_CzcB"/>
    <property type="match status" value="1"/>
</dbReference>
<dbReference type="Pfam" id="PF25954">
    <property type="entry name" value="Beta-barrel_RND_2"/>
    <property type="match status" value="1"/>
</dbReference>
<feature type="domain" description="CzcB-like C-terminal circularly permuted SH3-like" evidence="5">
    <location>
        <begin position="349"/>
        <end position="406"/>
    </location>
</feature>
<gene>
    <name evidence="6" type="ORF">ACFSOX_13615</name>
</gene>
<proteinExistence type="inferred from homology"/>
<comment type="caution">
    <text evidence="6">The sequence shown here is derived from an EMBL/GenBank/DDBJ whole genome shotgun (WGS) entry which is preliminary data.</text>
</comment>
<evidence type="ECO:0000259" key="5">
    <source>
        <dbReference type="Pfam" id="PF25975"/>
    </source>
</evidence>
<protein>
    <submittedName>
        <fullName evidence="6">Efflux RND transporter periplasmic adaptor subunit</fullName>
    </submittedName>
</protein>
<dbReference type="Gene3D" id="2.40.50.100">
    <property type="match status" value="1"/>
</dbReference>
<dbReference type="PANTHER" id="PTHR30097:SF15">
    <property type="entry name" value="CATION EFFLUX SYSTEM PROTEIN CUSB"/>
    <property type="match status" value="1"/>
</dbReference>
<reference evidence="7" key="1">
    <citation type="journal article" date="2019" name="Int. J. Syst. Evol. Microbiol.">
        <title>The Global Catalogue of Microorganisms (GCM) 10K type strain sequencing project: providing services to taxonomists for standard genome sequencing and annotation.</title>
        <authorList>
            <consortium name="The Broad Institute Genomics Platform"/>
            <consortium name="The Broad Institute Genome Sequencing Center for Infectious Disease"/>
            <person name="Wu L."/>
            <person name="Ma J."/>
        </authorList>
    </citation>
    <scope>NUCLEOTIDE SEQUENCE [LARGE SCALE GENOMIC DNA]</scope>
    <source>
        <strain evidence="7">CGMCC 1.6774</strain>
    </source>
</reference>
<evidence type="ECO:0000256" key="1">
    <source>
        <dbReference type="ARBA" id="ARBA00009477"/>
    </source>
</evidence>
<keyword evidence="7" id="KW-1185">Reference proteome</keyword>
<dbReference type="Gene3D" id="1.20.1600.10">
    <property type="entry name" value="Outer membrane efflux proteins (OEP)"/>
    <property type="match status" value="1"/>
</dbReference>
<dbReference type="RefSeq" id="WP_378478358.1">
    <property type="nucleotide sequence ID" value="NZ_JBHUIW010000015.1"/>
</dbReference>
<dbReference type="Gene3D" id="2.40.30.170">
    <property type="match status" value="1"/>
</dbReference>
<dbReference type="InterPro" id="IPR051909">
    <property type="entry name" value="MFP_Cation_Efflux"/>
</dbReference>
<dbReference type="InterPro" id="IPR058649">
    <property type="entry name" value="CzcB_C"/>
</dbReference>
<name>A0ABW5AM01_9BRAD</name>
<dbReference type="InterPro" id="IPR006143">
    <property type="entry name" value="RND_pump_MFP"/>
</dbReference>
<accession>A0ABW5AM01</accession>
<dbReference type="Pfam" id="PF25975">
    <property type="entry name" value="CzcB_C"/>
    <property type="match status" value="1"/>
</dbReference>
<evidence type="ECO:0000313" key="6">
    <source>
        <dbReference type="EMBL" id="MFD2183191.1"/>
    </source>
</evidence>
<keyword evidence="2" id="KW-0813">Transport</keyword>
<dbReference type="SUPFAM" id="SSF111369">
    <property type="entry name" value="HlyD-like secretion proteins"/>
    <property type="match status" value="1"/>
</dbReference>
<dbReference type="Gene3D" id="2.40.420.20">
    <property type="match status" value="1"/>
</dbReference>
<evidence type="ECO:0000259" key="4">
    <source>
        <dbReference type="Pfam" id="PF25973"/>
    </source>
</evidence>
<dbReference type="InterPro" id="IPR058792">
    <property type="entry name" value="Beta-barrel_RND_2"/>
</dbReference>
<organism evidence="6 7">
    <name type="scientific">Rhodoplanes azumiensis</name>
    <dbReference type="NCBI Taxonomy" id="1897628"/>
    <lineage>
        <taxon>Bacteria</taxon>
        <taxon>Pseudomonadati</taxon>
        <taxon>Pseudomonadota</taxon>
        <taxon>Alphaproteobacteria</taxon>
        <taxon>Hyphomicrobiales</taxon>
        <taxon>Nitrobacteraceae</taxon>
        <taxon>Rhodoplanes</taxon>
    </lineage>
</organism>